<gene>
    <name evidence="3" type="ORF">CYFUS_003130</name>
</gene>
<evidence type="ECO:0000259" key="2">
    <source>
        <dbReference type="Pfam" id="PF18945"/>
    </source>
</evidence>
<feature type="domain" description="TssC1 C-terminal" evidence="2">
    <location>
        <begin position="382"/>
        <end position="492"/>
    </location>
</feature>
<name>A0A250J151_9BACT</name>
<dbReference type="EMBL" id="CP022098">
    <property type="protein sequence ID" value="ATB37705.1"/>
    <property type="molecule type" value="Genomic_DNA"/>
</dbReference>
<sequence>MSTEIVSQKSATPAAALQSPSLLDEILSEAKIKPKDEGYSIARQGVEAFISEMLAPHRAEERVDKALVDAMIAEIDRRLTSQVNEIMHHQEIQKLESSWRSLKFLVDRVDFRENIRVEMLNVSKEDLLKDFEDSPEVVKSGLYRLAYSNEYGVFGGKPYGMMLGNYDFGPGPQDIDLLRKCASVAAMAHAPFIANASPEMFGEQDYLNLPNLKDLKSLFEGPQYARWHSFRESEDARYVGLCMPRFLLRLPYGEKTIPVKAFNFTEDVIGHHDRYLWGHASTAFASRVADSFAKYRWSPNIIGPQSGGAVEMMPLHQYEAMGEIQTKVPTEVMLTERREYELSEEGFIGLVFRKDADNAAFFSANSVQKPKFFGSTPEGKAAETNYRLGTQLPYMFIMTRLAHYVKVLQREQIGSWKERSDLERELNQWMSQYIADMDDPAPAVRSRRPLRAARVSVEDVEGQPGWYRCNLQVRPHFKYMGAAFTLSLVGKLDKE</sequence>
<dbReference type="Pfam" id="PF05943">
    <property type="entry name" value="VipB"/>
    <property type="match status" value="1"/>
</dbReference>
<dbReference type="PANTHER" id="PTHR35565:SF1">
    <property type="entry name" value="TYPE VI SECRETION SYSTEM CONTRACTILE SHEATH LARGE SUBUNIT"/>
    <property type="match status" value="1"/>
</dbReference>
<dbReference type="PANTHER" id="PTHR35565">
    <property type="entry name" value="CYTOPLASMIC PROTEIN-RELATED"/>
    <property type="match status" value="1"/>
</dbReference>
<dbReference type="InterPro" id="IPR044031">
    <property type="entry name" value="TssC1_N"/>
</dbReference>
<accession>A0A250J151</accession>
<evidence type="ECO:0000259" key="1">
    <source>
        <dbReference type="Pfam" id="PF05943"/>
    </source>
</evidence>
<dbReference type="InterPro" id="IPR010269">
    <property type="entry name" value="T6SS_TssC-like"/>
</dbReference>
<dbReference type="RefSeq" id="WP_095985982.1">
    <property type="nucleotide sequence ID" value="NZ_CP022098.1"/>
</dbReference>
<evidence type="ECO:0000313" key="3">
    <source>
        <dbReference type="EMBL" id="ATB37705.1"/>
    </source>
</evidence>
<dbReference type="Proteomes" id="UP000217257">
    <property type="component" value="Chromosome"/>
</dbReference>
<dbReference type="KEGG" id="cfus:CYFUS_003130"/>
<reference evidence="3 4" key="1">
    <citation type="submission" date="2017-06" db="EMBL/GenBank/DDBJ databases">
        <title>Sequencing and comparative analysis of myxobacterial genomes.</title>
        <authorList>
            <person name="Rupp O."/>
            <person name="Goesmann A."/>
            <person name="Sogaard-Andersen L."/>
        </authorList>
    </citation>
    <scope>NUCLEOTIDE SEQUENCE [LARGE SCALE GENOMIC DNA]</scope>
    <source>
        <strain evidence="3 4">DSM 52655</strain>
    </source>
</reference>
<proteinExistence type="predicted"/>
<organism evidence="3 4">
    <name type="scientific">Cystobacter fuscus</name>
    <dbReference type="NCBI Taxonomy" id="43"/>
    <lineage>
        <taxon>Bacteria</taxon>
        <taxon>Pseudomonadati</taxon>
        <taxon>Myxococcota</taxon>
        <taxon>Myxococcia</taxon>
        <taxon>Myxococcales</taxon>
        <taxon>Cystobacterineae</taxon>
        <taxon>Archangiaceae</taxon>
        <taxon>Cystobacter</taxon>
    </lineage>
</organism>
<protein>
    <submittedName>
        <fullName evidence="3">Type VI secretion protein</fullName>
    </submittedName>
</protein>
<dbReference type="InterPro" id="IPR044032">
    <property type="entry name" value="TssC1_C"/>
</dbReference>
<dbReference type="AlphaFoldDB" id="A0A250J151"/>
<evidence type="ECO:0000313" key="4">
    <source>
        <dbReference type="Proteomes" id="UP000217257"/>
    </source>
</evidence>
<dbReference type="Pfam" id="PF18945">
    <property type="entry name" value="VipB_2"/>
    <property type="match status" value="1"/>
</dbReference>
<dbReference type="NCBIfam" id="TIGR03355">
    <property type="entry name" value="VI_chp_2"/>
    <property type="match status" value="1"/>
</dbReference>
<feature type="domain" description="TssC1 N-terminal" evidence="1">
    <location>
        <begin position="69"/>
        <end position="368"/>
    </location>
</feature>